<keyword evidence="3" id="KW-1185">Reference proteome</keyword>
<evidence type="ECO:0000256" key="1">
    <source>
        <dbReference type="SAM" id="SignalP"/>
    </source>
</evidence>
<accession>A0ABQ9K8Z0</accession>
<dbReference type="Proteomes" id="UP001162164">
    <property type="component" value="Unassembled WGS sequence"/>
</dbReference>
<protein>
    <recommendedName>
        <fullName evidence="4">Secreted protein</fullName>
    </recommendedName>
</protein>
<name>A0ABQ9K8Z0_9CUCU</name>
<evidence type="ECO:0008006" key="4">
    <source>
        <dbReference type="Google" id="ProtNLM"/>
    </source>
</evidence>
<reference evidence="2" key="1">
    <citation type="journal article" date="2023" name="Insect Mol. Biol.">
        <title>Genome sequencing provides insights into the evolution of gene families encoding plant cell wall-degrading enzymes in longhorned beetles.</title>
        <authorList>
            <person name="Shin N.R."/>
            <person name="Okamura Y."/>
            <person name="Kirsch R."/>
            <person name="Pauchet Y."/>
        </authorList>
    </citation>
    <scope>NUCLEOTIDE SEQUENCE</scope>
    <source>
        <strain evidence="2">MMC_N1</strain>
    </source>
</reference>
<gene>
    <name evidence="2" type="ORF">NQ317_013886</name>
</gene>
<evidence type="ECO:0000313" key="2">
    <source>
        <dbReference type="EMBL" id="KAJ8986002.1"/>
    </source>
</evidence>
<proteinExistence type="predicted"/>
<feature type="signal peptide" evidence="1">
    <location>
        <begin position="1"/>
        <end position="18"/>
    </location>
</feature>
<sequence length="178" mass="19545">MKTIVLLLAIAFAVVVKGDGESSSSESGEMQVQIQEIADRIKSKFNITGVNELMLFINSTQSKCPDVEDRIESVAREISICLKSIDATSETFCSLARKNFARCAAPVSKALVDCIPEESKDLPGMFVKIIASVVDQACNSTVEQILETRFIFIVSPFHRKIAGRGIDLLLTPFIEKTK</sequence>
<feature type="chain" id="PRO_5047520743" description="Secreted protein" evidence="1">
    <location>
        <begin position="19"/>
        <end position="178"/>
    </location>
</feature>
<dbReference type="EMBL" id="JAPWTJ010000004">
    <property type="protein sequence ID" value="KAJ8986002.1"/>
    <property type="molecule type" value="Genomic_DNA"/>
</dbReference>
<keyword evidence="1" id="KW-0732">Signal</keyword>
<comment type="caution">
    <text evidence="2">The sequence shown here is derived from an EMBL/GenBank/DDBJ whole genome shotgun (WGS) entry which is preliminary data.</text>
</comment>
<organism evidence="2 3">
    <name type="scientific">Molorchus minor</name>
    <dbReference type="NCBI Taxonomy" id="1323400"/>
    <lineage>
        <taxon>Eukaryota</taxon>
        <taxon>Metazoa</taxon>
        <taxon>Ecdysozoa</taxon>
        <taxon>Arthropoda</taxon>
        <taxon>Hexapoda</taxon>
        <taxon>Insecta</taxon>
        <taxon>Pterygota</taxon>
        <taxon>Neoptera</taxon>
        <taxon>Endopterygota</taxon>
        <taxon>Coleoptera</taxon>
        <taxon>Polyphaga</taxon>
        <taxon>Cucujiformia</taxon>
        <taxon>Chrysomeloidea</taxon>
        <taxon>Cerambycidae</taxon>
        <taxon>Lamiinae</taxon>
        <taxon>Monochamini</taxon>
        <taxon>Molorchus</taxon>
    </lineage>
</organism>
<evidence type="ECO:0000313" key="3">
    <source>
        <dbReference type="Proteomes" id="UP001162164"/>
    </source>
</evidence>